<dbReference type="Pfam" id="PF03646">
    <property type="entry name" value="FlaG"/>
    <property type="match status" value="1"/>
</dbReference>
<feature type="region of interest" description="Disordered" evidence="1">
    <location>
        <begin position="1"/>
        <end position="67"/>
    </location>
</feature>
<dbReference type="PANTHER" id="PTHR37166:SF1">
    <property type="entry name" value="PROTEIN FLAG"/>
    <property type="match status" value="1"/>
</dbReference>
<dbReference type="AlphaFoldDB" id="A0A847RTQ6"/>
<keyword evidence="2" id="KW-0969">Cilium</keyword>
<evidence type="ECO:0000256" key="1">
    <source>
        <dbReference type="SAM" id="MobiDB-lite"/>
    </source>
</evidence>
<evidence type="ECO:0000313" key="2">
    <source>
        <dbReference type="EMBL" id="NLR74590.1"/>
    </source>
</evidence>
<keyword evidence="2" id="KW-0966">Cell projection</keyword>
<organism evidence="2 3">
    <name type="scientific">Leeia aquatica</name>
    <dbReference type="NCBI Taxonomy" id="2725557"/>
    <lineage>
        <taxon>Bacteria</taxon>
        <taxon>Pseudomonadati</taxon>
        <taxon>Pseudomonadota</taxon>
        <taxon>Betaproteobacteria</taxon>
        <taxon>Neisseriales</taxon>
        <taxon>Leeiaceae</taxon>
        <taxon>Leeia</taxon>
    </lineage>
</organism>
<feature type="compositionally biased region" description="Basic and acidic residues" evidence="1">
    <location>
        <begin position="43"/>
        <end position="57"/>
    </location>
</feature>
<dbReference type="SUPFAM" id="SSF160214">
    <property type="entry name" value="FlaG-like"/>
    <property type="match status" value="1"/>
</dbReference>
<dbReference type="Proteomes" id="UP000587991">
    <property type="component" value="Unassembled WGS sequence"/>
</dbReference>
<dbReference type="RefSeq" id="WP_168876197.1">
    <property type="nucleotide sequence ID" value="NZ_JABAIM010000001.1"/>
</dbReference>
<dbReference type="EMBL" id="JABAIM010000001">
    <property type="protein sequence ID" value="NLR74590.1"/>
    <property type="molecule type" value="Genomic_DNA"/>
</dbReference>
<comment type="caution">
    <text evidence="2">The sequence shown here is derived from an EMBL/GenBank/DDBJ whole genome shotgun (WGS) entry which is preliminary data.</text>
</comment>
<dbReference type="Gene3D" id="3.30.160.170">
    <property type="entry name" value="FlaG-like"/>
    <property type="match status" value="1"/>
</dbReference>
<evidence type="ECO:0000313" key="3">
    <source>
        <dbReference type="Proteomes" id="UP000587991"/>
    </source>
</evidence>
<sequence>MEIGNVQPIKVTPPQYDGVTNPAVQPAPPKGPRTVSESGASQKSRDEQQDGKGDKSRGAAQRPLSEVVEEVNKTIQQLARSLELSIDKDTGTTVIKVKDKDTGEVVRQIPSEEMLELAKRLDEFKGLLTSQKV</sequence>
<accession>A0A847RTQ6</accession>
<keyword evidence="2" id="KW-0282">Flagellum</keyword>
<gene>
    <name evidence="2" type="ORF">HF682_05405</name>
</gene>
<name>A0A847RTQ6_9NEIS</name>
<dbReference type="InterPro" id="IPR035924">
    <property type="entry name" value="FlaG-like_sf"/>
</dbReference>
<dbReference type="InterPro" id="IPR005186">
    <property type="entry name" value="FlaG"/>
</dbReference>
<reference evidence="2 3" key="1">
    <citation type="submission" date="2020-04" db="EMBL/GenBank/DDBJ databases">
        <title>Draft genome of Leeia sp. IMCC25680.</title>
        <authorList>
            <person name="Song J."/>
            <person name="Cho J.-C."/>
        </authorList>
    </citation>
    <scope>NUCLEOTIDE SEQUENCE [LARGE SCALE GENOMIC DNA]</scope>
    <source>
        <strain evidence="2 3">IMCC25680</strain>
    </source>
</reference>
<protein>
    <submittedName>
        <fullName evidence="2">Flagellar protein FlaG</fullName>
    </submittedName>
</protein>
<proteinExistence type="predicted"/>
<dbReference type="PANTHER" id="PTHR37166">
    <property type="entry name" value="PROTEIN FLAG"/>
    <property type="match status" value="1"/>
</dbReference>
<keyword evidence="3" id="KW-1185">Reference proteome</keyword>